<organism evidence="2 3">
    <name type="scientific">Tenacibaculum jejuense</name>
    <dbReference type="NCBI Taxonomy" id="584609"/>
    <lineage>
        <taxon>Bacteria</taxon>
        <taxon>Pseudomonadati</taxon>
        <taxon>Bacteroidota</taxon>
        <taxon>Flavobacteriia</taxon>
        <taxon>Flavobacteriales</taxon>
        <taxon>Flavobacteriaceae</taxon>
        <taxon>Tenacibaculum</taxon>
    </lineage>
</organism>
<keyword evidence="3" id="KW-1185">Reference proteome</keyword>
<proteinExistence type="predicted"/>
<reference evidence="2 3" key="1">
    <citation type="submission" date="2017-07" db="EMBL/GenBank/DDBJ databases">
        <authorList>
            <person name="Sun Z.S."/>
            <person name="Albrecht U."/>
            <person name="Echele G."/>
            <person name="Lee C.C."/>
        </authorList>
    </citation>
    <scope>NUCLEOTIDE SEQUENCE [LARGE SCALE GENOMIC DNA]</scope>
    <source>
        <strain evidence="3">type strain: KCTC 22618</strain>
    </source>
</reference>
<accession>A0A238UE49</accession>
<gene>
    <name evidence="2" type="ORF">TJEJU_3014</name>
</gene>
<name>A0A238UE49_9FLAO</name>
<evidence type="ECO:0000313" key="3">
    <source>
        <dbReference type="Proteomes" id="UP000215214"/>
    </source>
</evidence>
<evidence type="ECO:0000313" key="2">
    <source>
        <dbReference type="EMBL" id="SNR16680.1"/>
    </source>
</evidence>
<dbReference type="NCBIfam" id="TIGR04131">
    <property type="entry name" value="Bac_Flav_CTERM"/>
    <property type="match status" value="1"/>
</dbReference>
<dbReference type="EMBL" id="LT899436">
    <property type="protein sequence ID" value="SNR16680.1"/>
    <property type="molecule type" value="Genomic_DNA"/>
</dbReference>
<dbReference type="InterPro" id="IPR026341">
    <property type="entry name" value="T9SS_type_B"/>
</dbReference>
<dbReference type="KEGG" id="tje:TJEJU_3014"/>
<sequence length="988" mass="109178">MHSVKFIVALSTIAIAFVKMKIKLNTLSYLLVITLFNVFFSYSQCAGSDASVTICDKELDTNYQRFDLFSQLNGSPSTGGKWASENPVNRFALNENTGTLNLWSINRFGEHKFIYTNDSCGENATVTVFLGGYPGEDNIDGGANACEDDTAVDLFSFLDNDLVSLSSDINGTWRVGPGSSTPPSALNGNLFNATVAGLGTHTLTYTVDAVDSCPSRTATIVLEVHRASDSGIASELVICDTDDLSGYSNLNLFDYLSGNDSDGIWSDNNSTGQITSLTDHIIDVEQIYNDFGSGLYSFTYTVFPIHGVCSTESSTVNIFIPEVAGKFSVEKLCDFENTTITITHEGTVEAQMIYNLEYEIVDKNTGLVVYTGTEPNINFSEFDVDLGIRTLTQYTFEINASILSSGSYTIRTKAIRDIRNIICDSYTVEEADFIIFNAKVNVEDICFDTDIIDIEISELTNNNGMLSNSEHTISYVVSNTVNSDVIAVNDLRVLFSDGKATFPLDFSSFPKQIGEYTIDITSPTAIGLNCVEESFTIKRVPEDITLDLQLDNACNATDMKILVDAPTLSSGEYTITYEVTELNSATKLIENTIVFSGGNANFNVDISGLAQGNYNVLLKSIQNDTDPCRTEFEFQLTESFSINGIPDAPILSENQSFCLSSFFPNQPTLNDIVVDQGENLTWYESSSSTTPLNINTTLENDKTYFVTANDPENSCESSDRSVVTIKIISTEMVSSTNRTPTFCGLDNATLADFDATTTTGTIIWYDANTGGAVLDPTTIIENNESYFAVSKIDDCEHHERLEFIATVISPPTPEFNGDTQRCKLDNLTLADISVDFTSVTGYDLLWYDSNEAGTELSENELIEQDITYYAAYVDPTTSCESMRTPITIDLSDCNPEDYDFFIPDGFSPNNDGTNDEFYIPFIEFFYPDYELEIFNRYGQSLFKGNIDNPKWDGQNTSRSEVTSGVYFYILNYNKDNLKPKQGRIYLSK</sequence>
<dbReference type="InterPro" id="IPR044023">
    <property type="entry name" value="Ig_7"/>
</dbReference>
<dbReference type="Pfam" id="PF13585">
    <property type="entry name" value="CHU_C"/>
    <property type="match status" value="1"/>
</dbReference>
<protein>
    <recommendedName>
        <fullName evidence="1">Ig-like domain-containing protein</fullName>
    </recommendedName>
</protein>
<feature type="domain" description="Ig-like" evidence="1">
    <location>
        <begin position="646"/>
        <end position="727"/>
    </location>
</feature>
<dbReference type="AlphaFoldDB" id="A0A238UE49"/>
<dbReference type="Pfam" id="PF19081">
    <property type="entry name" value="Ig_7"/>
    <property type="match status" value="1"/>
</dbReference>
<evidence type="ECO:0000259" key="1">
    <source>
        <dbReference type="Pfam" id="PF19081"/>
    </source>
</evidence>
<dbReference type="Proteomes" id="UP000215214">
    <property type="component" value="Chromosome TJEJU"/>
</dbReference>